<dbReference type="GO" id="GO:0005829">
    <property type="term" value="C:cytosol"/>
    <property type="evidence" value="ECO:0007669"/>
    <property type="project" value="TreeGrafter"/>
</dbReference>
<keyword evidence="7" id="KW-1185">Reference proteome</keyword>
<dbReference type="InterPro" id="IPR029028">
    <property type="entry name" value="Alpha/beta_knot_MTases"/>
</dbReference>
<dbReference type="RefSeq" id="WP_338097338.1">
    <property type="nucleotide sequence ID" value="NZ_CP131061.1"/>
</dbReference>
<dbReference type="NCBIfam" id="TIGR00050">
    <property type="entry name" value="rRNA_methyl_1"/>
    <property type="match status" value="1"/>
</dbReference>
<dbReference type="GO" id="GO:0003723">
    <property type="term" value="F:RNA binding"/>
    <property type="evidence" value="ECO:0007669"/>
    <property type="project" value="InterPro"/>
</dbReference>
<evidence type="ECO:0000256" key="2">
    <source>
        <dbReference type="ARBA" id="ARBA00022603"/>
    </source>
</evidence>
<dbReference type="CDD" id="cd18093">
    <property type="entry name" value="SpoU-like_TrmJ"/>
    <property type="match status" value="1"/>
</dbReference>
<evidence type="ECO:0000256" key="4">
    <source>
        <dbReference type="ARBA" id="ARBA00022691"/>
    </source>
</evidence>
<dbReference type="GeneID" id="89228581"/>
<dbReference type="EMBL" id="CP131061">
    <property type="protein sequence ID" value="WNY27360.1"/>
    <property type="molecule type" value="Genomic_DNA"/>
</dbReference>
<dbReference type="InterPro" id="IPR029026">
    <property type="entry name" value="tRNA_m1G_MTases_N"/>
</dbReference>
<gene>
    <name evidence="6" type="primary">trmL</name>
    <name evidence="6" type="ORF">MsAm2_11550</name>
</gene>
<reference evidence="6 7" key="1">
    <citation type="submission" date="2023-07" db="EMBL/GenBank/DDBJ databases">
        <title>Closed genome sequence of Methanosarcinaceae archaeon Am2.</title>
        <authorList>
            <person name="Poehlein A."/>
            <person name="Protasov E."/>
            <person name="Platt K."/>
            <person name="Reeh H."/>
            <person name="Daniel R."/>
            <person name="Brune A."/>
        </authorList>
    </citation>
    <scope>NUCLEOTIDE SEQUENCE [LARGE SCALE GENOMIC DNA]</scope>
    <source>
        <strain evidence="6 7">Am2</strain>
    </source>
</reference>
<dbReference type="EC" id="2.1.1.207" evidence="6"/>
<evidence type="ECO:0000256" key="1">
    <source>
        <dbReference type="ARBA" id="ARBA00007228"/>
    </source>
</evidence>
<dbReference type="PANTHER" id="PTHR42786:SF2">
    <property type="entry name" value="TRNA (CYTIDINE_URIDINE-2'-O-)-METHYLTRANSFERASE TRMJ"/>
    <property type="match status" value="1"/>
</dbReference>
<dbReference type="InterPro" id="IPR004384">
    <property type="entry name" value="RNA_MeTrfase_TrmJ/LasT"/>
</dbReference>
<dbReference type="AlphaFoldDB" id="A0AA96V839"/>
<keyword evidence="3 6" id="KW-0808">Transferase</keyword>
<protein>
    <submittedName>
        <fullName evidence="6">tRNA (Cytidine(34)-2'-O)-methyltransferase</fullName>
        <ecNumber evidence="6">2.1.1.207</ecNumber>
    </submittedName>
</protein>
<evidence type="ECO:0000313" key="7">
    <source>
        <dbReference type="Proteomes" id="UP001304970"/>
    </source>
</evidence>
<keyword evidence="4" id="KW-0949">S-adenosyl-L-methionine</keyword>
<dbReference type="InterPro" id="IPR001537">
    <property type="entry name" value="SpoU_MeTrfase"/>
</dbReference>
<accession>A0AA96V839</accession>
<evidence type="ECO:0000256" key="3">
    <source>
        <dbReference type="ARBA" id="ARBA00022679"/>
    </source>
</evidence>
<dbReference type="Proteomes" id="UP001304970">
    <property type="component" value="Chromosome"/>
</dbReference>
<proteinExistence type="inferred from homology"/>
<dbReference type="SUPFAM" id="SSF75217">
    <property type="entry name" value="alpha/beta knot"/>
    <property type="match status" value="1"/>
</dbReference>
<sequence length="338" mass="38224">MQDPTPSLTSINKTGTDSVDFEKRNESADFNEFNEFNEFDKSNEFDEFNEFDKSNEFDESDFSGLEKDSADWTDENLPQIRIILVEPLYQGNVGSVCRVMKNFGFLELFLVNPCPLEGEARAMASHADDVLKNARICKTMEEAVLGCDVIIGTTGSRAYKKCDHIRTPALSPRMLKERMDQYAPDTKFALLFGREDKGFTNEELSFCSVIATIPTSHIYPVMNLSHAVGVILYELSGAEMTGAGKTVDFESFNALCTHFDAVLQDIDFTPHKKDKMVLMMRRILGRSNLTPCEAQTLRGIFRNIQYHAKKGKGEDVGKLKLEIKNQFEKDDFSFLDDS</sequence>
<keyword evidence="2 6" id="KW-0489">Methyltransferase</keyword>
<dbReference type="GO" id="GO:0002128">
    <property type="term" value="P:tRNA nucleoside ribose methylation"/>
    <property type="evidence" value="ECO:0007669"/>
    <property type="project" value="TreeGrafter"/>
</dbReference>
<organism evidence="6 7">
    <name type="scientific">Methanolapillus ohkumae</name>
    <dbReference type="NCBI Taxonomy" id="3028298"/>
    <lineage>
        <taxon>Archaea</taxon>
        <taxon>Methanobacteriati</taxon>
        <taxon>Methanobacteriota</taxon>
        <taxon>Stenosarchaea group</taxon>
        <taxon>Methanomicrobia</taxon>
        <taxon>Methanosarcinales</taxon>
        <taxon>Methanosarcinaceae</taxon>
        <taxon>Methanolapillus</taxon>
    </lineage>
</organism>
<dbReference type="Pfam" id="PF00588">
    <property type="entry name" value="SpoU_methylase"/>
    <property type="match status" value="1"/>
</dbReference>
<dbReference type="PANTHER" id="PTHR42786">
    <property type="entry name" value="TRNA/RRNA METHYLTRANSFERASE"/>
    <property type="match status" value="1"/>
</dbReference>
<name>A0AA96V839_9EURY</name>
<evidence type="ECO:0000259" key="5">
    <source>
        <dbReference type="Pfam" id="PF00588"/>
    </source>
</evidence>
<dbReference type="GO" id="GO:0008173">
    <property type="term" value="F:RNA methyltransferase activity"/>
    <property type="evidence" value="ECO:0007669"/>
    <property type="project" value="InterPro"/>
</dbReference>
<dbReference type="Gene3D" id="3.40.1280.10">
    <property type="match status" value="1"/>
</dbReference>
<comment type="similarity">
    <text evidence="1">Belongs to the class IV-like SAM-binding methyltransferase superfamily. RNA methyltransferase TrmH family.</text>
</comment>
<feature type="domain" description="tRNA/rRNA methyltransferase SpoU type" evidence="5">
    <location>
        <begin position="80"/>
        <end position="233"/>
    </location>
</feature>
<dbReference type="Gene3D" id="1.10.8.590">
    <property type="match status" value="1"/>
</dbReference>
<evidence type="ECO:0000313" key="6">
    <source>
        <dbReference type="EMBL" id="WNY27360.1"/>
    </source>
</evidence>